<proteinExistence type="inferred from homology"/>
<evidence type="ECO:0000256" key="7">
    <source>
        <dbReference type="ARBA" id="ARBA00033090"/>
    </source>
</evidence>
<feature type="compositionally biased region" description="Acidic residues" evidence="9">
    <location>
        <begin position="93"/>
        <end position="106"/>
    </location>
</feature>
<comment type="similarity">
    <text evidence="3">Belongs to the pICln (TC 1.A.47) family.</text>
</comment>
<accession>A0A4W4F464</accession>
<dbReference type="GO" id="GO:0005829">
    <property type="term" value="C:cytosol"/>
    <property type="evidence" value="ECO:0007669"/>
    <property type="project" value="InterPro"/>
</dbReference>
<evidence type="ECO:0000256" key="5">
    <source>
        <dbReference type="ARBA" id="ARBA00022490"/>
    </source>
</evidence>
<dbReference type="GO" id="GO:0045292">
    <property type="term" value="P:mRNA cis splicing, via spliceosome"/>
    <property type="evidence" value="ECO:0007669"/>
    <property type="project" value="TreeGrafter"/>
</dbReference>
<dbReference type="PRINTS" id="PR01348">
    <property type="entry name" value="ICLNCHANNEL"/>
</dbReference>
<keyword evidence="6" id="KW-0539">Nucleus</keyword>
<feature type="region of interest" description="Disordered" evidence="9">
    <location>
        <begin position="88"/>
        <end position="110"/>
    </location>
</feature>
<dbReference type="GeneTree" id="ENSGT00390000010063"/>
<evidence type="ECO:0000256" key="4">
    <source>
        <dbReference type="ARBA" id="ARBA00015653"/>
    </source>
</evidence>
<reference evidence="11" key="2">
    <citation type="journal article" date="2017" name="Sci. Adv.">
        <title>A tail of two voltages: Proteomic comparison of the three electric organs of the electric eel.</title>
        <authorList>
            <person name="Traeger L.L."/>
            <person name="Sabat G."/>
            <person name="Barrett-Wilt G.A."/>
            <person name="Wells G.B."/>
            <person name="Sussman M.R."/>
        </authorList>
    </citation>
    <scope>NUCLEOTIDE SEQUENCE [LARGE SCALE GENOMIC DNA]</scope>
</reference>
<dbReference type="GO" id="GO:0000387">
    <property type="term" value="P:spliceosomal snRNP assembly"/>
    <property type="evidence" value="ECO:0007669"/>
    <property type="project" value="InterPro"/>
</dbReference>
<reference evidence="10" key="4">
    <citation type="submission" date="2025-08" db="UniProtKB">
        <authorList>
            <consortium name="Ensembl"/>
        </authorList>
    </citation>
    <scope>IDENTIFICATION</scope>
</reference>
<dbReference type="InterPro" id="IPR011993">
    <property type="entry name" value="PH-like_dom_sf"/>
</dbReference>
<dbReference type="GO" id="GO:0034715">
    <property type="term" value="C:pICln-Sm protein complex"/>
    <property type="evidence" value="ECO:0007669"/>
    <property type="project" value="InterPro"/>
</dbReference>
<dbReference type="GO" id="GO:0005886">
    <property type="term" value="C:plasma membrane"/>
    <property type="evidence" value="ECO:0007669"/>
    <property type="project" value="InterPro"/>
</dbReference>
<evidence type="ECO:0000256" key="3">
    <source>
        <dbReference type="ARBA" id="ARBA00007054"/>
    </source>
</evidence>
<evidence type="ECO:0000313" key="10">
    <source>
        <dbReference type="Ensembl" id="ENSEEEP00000019497.2"/>
    </source>
</evidence>
<name>A0A4W4F464_ELEEL</name>
<keyword evidence="11" id="KW-1185">Reference proteome</keyword>
<comment type="function">
    <text evidence="8">Involved in both the assembly of spliceosomal snRNPs and the methylation of Sm proteins. Chaperone that regulates the assembly of spliceosomal U1, U2, U4 and U5 small nuclear ribonucleoproteins (snRNPs), the building blocks of the spliceosome, and thereby plays an important role in the splicing of cellular pre-mRNAs. Most spliceosomal snRNPs contain a common set of Sm proteins SNRPB, SNRPD1, SNRPD2, SNRPD3, SNRPE, SNRPF and SNRPG that assemble in a heptameric protein ring on the Sm site of the small nuclear RNA to form the core snRNP (Sm core). In the cytosol, the Sm proteins SNRPD1, SNRPD2, SNRPE, SNRPF and SNRPG are trapped in an inactive 6S pICln-Sm complex by the chaperone CLNS1A that controls the assembly of the core snRNP. Dissociation by the SMN complex of CLNS1A from the trapped Sm proteins and their transfer to an SMN-Sm complex triggers the assembly of core snRNPs and their transport to the nucleus.</text>
</comment>
<keyword evidence="5" id="KW-0963">Cytoplasm</keyword>
<evidence type="ECO:0000256" key="6">
    <source>
        <dbReference type="ARBA" id="ARBA00023242"/>
    </source>
</evidence>
<comment type="subcellular location">
    <subcellularLocation>
        <location evidence="2">Cytoplasm</location>
    </subcellularLocation>
    <subcellularLocation>
        <location evidence="1">Nucleus</location>
    </subcellularLocation>
</comment>
<dbReference type="GO" id="GO:0005681">
    <property type="term" value="C:spliceosomal complex"/>
    <property type="evidence" value="ECO:0007669"/>
    <property type="project" value="TreeGrafter"/>
</dbReference>
<protein>
    <recommendedName>
        <fullName evidence="4">Methylosome subunit pICln</fullName>
    </recommendedName>
    <alternativeName>
        <fullName evidence="7">Chloride conductance regulatory protein ICln</fullName>
    </alternativeName>
</protein>
<evidence type="ECO:0000256" key="2">
    <source>
        <dbReference type="ARBA" id="ARBA00004496"/>
    </source>
</evidence>
<evidence type="ECO:0000256" key="1">
    <source>
        <dbReference type="ARBA" id="ARBA00004123"/>
    </source>
</evidence>
<evidence type="ECO:0000256" key="8">
    <source>
        <dbReference type="ARBA" id="ARBA00045890"/>
    </source>
</evidence>
<evidence type="ECO:0000256" key="9">
    <source>
        <dbReference type="SAM" id="MobiDB-lite"/>
    </source>
</evidence>
<sequence>MVVLQNVSPPSEGVRHEQTDITAVLDGKGLGPGTLCVAETRVSWFDGSGVGFSLEYPSISLHAISRDLSTYPEEHLYVMVNSKYKGNAHLKDDDEGNDGSSEDSEDSASVVTEIRFVPNDKVAVETVFAAMSECQALHPDPDDSDSDFDGDEYDVEEAGEALELGGQIDLPTYYSFEEGMSQLTAEGQATLDRLEGMLAQASDPQHRMAGVRTHDAADAVNVEEPNVVHL</sequence>
<dbReference type="GO" id="GO:0006884">
    <property type="term" value="P:cell volume homeostasis"/>
    <property type="evidence" value="ECO:0007669"/>
    <property type="project" value="InterPro"/>
</dbReference>
<evidence type="ECO:0000313" key="11">
    <source>
        <dbReference type="Proteomes" id="UP000314983"/>
    </source>
</evidence>
<organism evidence="10 11">
    <name type="scientific">Electrophorus electricus</name>
    <name type="common">Electric eel</name>
    <name type="synonym">Gymnotus electricus</name>
    <dbReference type="NCBI Taxonomy" id="8005"/>
    <lineage>
        <taxon>Eukaryota</taxon>
        <taxon>Metazoa</taxon>
        <taxon>Chordata</taxon>
        <taxon>Craniata</taxon>
        <taxon>Vertebrata</taxon>
        <taxon>Euteleostomi</taxon>
        <taxon>Actinopterygii</taxon>
        <taxon>Neopterygii</taxon>
        <taxon>Teleostei</taxon>
        <taxon>Ostariophysi</taxon>
        <taxon>Gymnotiformes</taxon>
        <taxon>Gymnotoidei</taxon>
        <taxon>Gymnotidae</taxon>
        <taxon>Electrophorus</taxon>
    </lineage>
</organism>
<dbReference type="Ensembl" id="ENSEEET00000019712.2">
    <property type="protein sequence ID" value="ENSEEEP00000019497.2"/>
    <property type="gene ID" value="ENSEEEG00000009398.2"/>
</dbReference>
<dbReference type="Gene3D" id="2.30.29.30">
    <property type="entry name" value="Pleckstrin-homology domain (PH domain)/Phosphotyrosine-binding domain (PTB)"/>
    <property type="match status" value="1"/>
</dbReference>
<dbReference type="InterPro" id="IPR003521">
    <property type="entry name" value="ICln"/>
</dbReference>
<dbReference type="Proteomes" id="UP000314983">
    <property type="component" value="Chromosome 17"/>
</dbReference>
<dbReference type="PANTHER" id="PTHR21399">
    <property type="entry name" value="CHLORIDE CONDUCTANCE REGULATORY PROTEIN ICLN"/>
    <property type="match status" value="1"/>
</dbReference>
<dbReference type="GO" id="GO:0006821">
    <property type="term" value="P:chloride transport"/>
    <property type="evidence" value="ECO:0007669"/>
    <property type="project" value="InterPro"/>
</dbReference>
<dbReference type="Pfam" id="PF03517">
    <property type="entry name" value="Voldacs"/>
    <property type="match status" value="1"/>
</dbReference>
<dbReference type="InterPro" id="IPR039924">
    <property type="entry name" value="ICln/Lot5/Saf5"/>
</dbReference>
<reference evidence="10" key="5">
    <citation type="submission" date="2025-09" db="UniProtKB">
        <authorList>
            <consortium name="Ensembl"/>
        </authorList>
    </citation>
    <scope>IDENTIFICATION</scope>
</reference>
<dbReference type="PANTHER" id="PTHR21399:SF0">
    <property type="entry name" value="METHYLOSOME SUBUNIT PICLN"/>
    <property type="match status" value="1"/>
</dbReference>
<dbReference type="AlphaFoldDB" id="A0A4W4F464"/>
<dbReference type="GO" id="GO:0034709">
    <property type="term" value="C:methylosome"/>
    <property type="evidence" value="ECO:0007669"/>
    <property type="project" value="InterPro"/>
</dbReference>
<gene>
    <name evidence="10" type="primary">CLNS1A</name>
</gene>
<reference evidence="11" key="1">
    <citation type="journal article" date="2014" name="Science">
        <title>Nonhuman genetics. Genomic basis for the convergent evolution of electric organs.</title>
        <authorList>
            <person name="Gallant J.R."/>
            <person name="Traeger L.L."/>
            <person name="Volkening J.D."/>
            <person name="Moffett H."/>
            <person name="Chen P.H."/>
            <person name="Novina C.D."/>
            <person name="Phillips G.N.Jr."/>
            <person name="Anand R."/>
            <person name="Wells G.B."/>
            <person name="Pinch M."/>
            <person name="Guth R."/>
            <person name="Unguez G.A."/>
            <person name="Albert J.S."/>
            <person name="Zakon H.H."/>
            <person name="Samanta M.P."/>
            <person name="Sussman M.R."/>
        </authorList>
    </citation>
    <scope>NUCLEOTIDE SEQUENCE [LARGE SCALE GENOMIC DNA]</scope>
</reference>
<reference evidence="10" key="3">
    <citation type="submission" date="2020-05" db="EMBL/GenBank/DDBJ databases">
        <title>Electrophorus electricus (electric eel) genome, fEleEle1, primary haplotype.</title>
        <authorList>
            <person name="Myers G."/>
            <person name="Meyer A."/>
            <person name="Fedrigo O."/>
            <person name="Formenti G."/>
            <person name="Rhie A."/>
            <person name="Tracey A."/>
            <person name="Sims Y."/>
            <person name="Jarvis E.D."/>
        </authorList>
    </citation>
    <scope>NUCLEOTIDE SEQUENCE [LARGE SCALE GENOMIC DNA]</scope>
</reference>